<dbReference type="PIRSF" id="PIRSF007580">
    <property type="entry name" value="UCP07580"/>
    <property type="match status" value="1"/>
</dbReference>
<evidence type="ECO:0000313" key="1">
    <source>
        <dbReference type="EMBL" id="MFD0949331.1"/>
    </source>
</evidence>
<keyword evidence="1" id="KW-0378">Hydrolase</keyword>
<reference evidence="2" key="1">
    <citation type="journal article" date="2019" name="Int. J. Syst. Evol. Microbiol.">
        <title>The Global Catalogue of Microorganisms (GCM) 10K type strain sequencing project: providing services to taxonomists for standard genome sequencing and annotation.</title>
        <authorList>
            <consortium name="The Broad Institute Genomics Platform"/>
            <consortium name="The Broad Institute Genome Sequencing Center for Infectious Disease"/>
            <person name="Wu L."/>
            <person name="Ma J."/>
        </authorList>
    </citation>
    <scope>NUCLEOTIDE SEQUENCE [LARGE SCALE GENOMIC DNA]</scope>
    <source>
        <strain evidence="2">CCUG 63419</strain>
    </source>
</reference>
<dbReference type="EMBL" id="JBHTIT010000001">
    <property type="protein sequence ID" value="MFD0949331.1"/>
    <property type="molecule type" value="Genomic_DNA"/>
</dbReference>
<keyword evidence="2" id="KW-1185">Reference proteome</keyword>
<protein>
    <submittedName>
        <fullName evidence="1">Metal-dependent hydrolase</fullName>
    </submittedName>
</protein>
<dbReference type="PANTHER" id="PTHR39456">
    <property type="entry name" value="METAL-DEPENDENT HYDROLASE"/>
    <property type="match status" value="1"/>
</dbReference>
<dbReference type="RefSeq" id="WP_340675293.1">
    <property type="nucleotide sequence ID" value="NZ_JBHTIT010000001.1"/>
</dbReference>
<comment type="caution">
    <text evidence="1">The sequence shown here is derived from an EMBL/GenBank/DDBJ whole genome shotgun (WGS) entry which is preliminary data.</text>
</comment>
<gene>
    <name evidence="1" type="ORF">ACFQ0F_02810</name>
</gene>
<organism evidence="1 2">
    <name type="scientific">Paraperlucidibaca wandonensis</name>
    <dbReference type="NCBI Taxonomy" id="1268273"/>
    <lineage>
        <taxon>Bacteria</taxon>
        <taxon>Pseudomonadati</taxon>
        <taxon>Pseudomonadota</taxon>
        <taxon>Gammaproteobacteria</taxon>
        <taxon>Moraxellales</taxon>
        <taxon>Moraxellaceae</taxon>
        <taxon>Paraperlucidibaca</taxon>
    </lineage>
</organism>
<name>A0ABW3HD28_9GAMM</name>
<dbReference type="InterPro" id="IPR016516">
    <property type="entry name" value="UCP07580"/>
</dbReference>
<proteinExistence type="predicted"/>
<dbReference type="PANTHER" id="PTHR39456:SF1">
    <property type="entry name" value="METAL-DEPENDENT HYDROLASE"/>
    <property type="match status" value="1"/>
</dbReference>
<sequence>MARPQYKEKIVVRKGLDFGLDSEDIPRYWMAGDALKTRVFDAVQSTFPDGERYFISAVRAFRDRIQDPQLLQEVKDFTMQEGQHGKVHTLFNERLRRQGINIDAFTRHTREITERRLKQLSPEYNVAMTAALEHFTAMMADLFFAEKEMLAGADPHVRAMFAWHAIEEMEHKAVAFDVMQRIANVGYATRVTAMTHATIMFSLYTVVAPWFMLGMDGYSVTERIKLYRKGAGWLLGPRKGILGRLLPMIASYYRPNFHPNDLPSVHNYSTWLSAFNSNQNAIAAAEEMYLGATA</sequence>
<dbReference type="Proteomes" id="UP001597044">
    <property type="component" value="Unassembled WGS sequence"/>
</dbReference>
<dbReference type="Pfam" id="PF10118">
    <property type="entry name" value="Metal_hydrol"/>
    <property type="match status" value="1"/>
</dbReference>
<accession>A0ABW3HD28</accession>
<dbReference type="GO" id="GO:0016787">
    <property type="term" value="F:hydrolase activity"/>
    <property type="evidence" value="ECO:0007669"/>
    <property type="project" value="UniProtKB-KW"/>
</dbReference>
<evidence type="ECO:0000313" key="2">
    <source>
        <dbReference type="Proteomes" id="UP001597044"/>
    </source>
</evidence>